<keyword evidence="2" id="KW-0596">Phosphopantetheine</keyword>
<dbReference type="InterPro" id="IPR020802">
    <property type="entry name" value="TesA-like"/>
</dbReference>
<dbReference type="CDD" id="cd19540">
    <property type="entry name" value="LCL_NRPS-like"/>
    <property type="match status" value="2"/>
</dbReference>
<evidence type="ECO:0000313" key="7">
    <source>
        <dbReference type="Proteomes" id="UP000651010"/>
    </source>
</evidence>
<keyword evidence="7" id="KW-1185">Reference proteome</keyword>
<dbReference type="InterPro" id="IPR020845">
    <property type="entry name" value="AMP-binding_CS"/>
</dbReference>
<dbReference type="EMBL" id="JACZZA010000011">
    <property type="protein sequence ID" value="MBE1162044.1"/>
    <property type="molecule type" value="Genomic_DNA"/>
</dbReference>
<dbReference type="Pfam" id="PF00550">
    <property type="entry name" value="PP-binding"/>
    <property type="match status" value="2"/>
</dbReference>
<dbReference type="Pfam" id="PF13193">
    <property type="entry name" value="AMP-binding_C"/>
    <property type="match status" value="2"/>
</dbReference>
<dbReference type="PROSITE" id="PS50075">
    <property type="entry name" value="CARRIER"/>
    <property type="match status" value="2"/>
</dbReference>
<dbReference type="InterPro" id="IPR045851">
    <property type="entry name" value="AMP-bd_C_sf"/>
</dbReference>
<dbReference type="Pfam" id="PF00501">
    <property type="entry name" value="AMP-binding"/>
    <property type="match status" value="2"/>
</dbReference>
<keyword evidence="3" id="KW-0597">Phosphoprotein</keyword>
<dbReference type="Gene3D" id="3.30.559.30">
    <property type="entry name" value="Nonribosomal peptide synthetase, condensation domain"/>
    <property type="match status" value="3"/>
</dbReference>
<dbReference type="InterPro" id="IPR023213">
    <property type="entry name" value="CAT-like_dom_sf"/>
</dbReference>
<evidence type="ECO:0000256" key="2">
    <source>
        <dbReference type="ARBA" id="ARBA00022450"/>
    </source>
</evidence>
<dbReference type="PANTHER" id="PTHR45527:SF1">
    <property type="entry name" value="FATTY ACID SYNTHASE"/>
    <property type="match status" value="1"/>
</dbReference>
<evidence type="ECO:0000256" key="4">
    <source>
        <dbReference type="ARBA" id="ARBA00022737"/>
    </source>
</evidence>
<dbReference type="InterPro" id="IPR020806">
    <property type="entry name" value="PKS_PP-bd"/>
</dbReference>
<dbReference type="Proteomes" id="UP000651010">
    <property type="component" value="Unassembled WGS sequence"/>
</dbReference>
<comment type="cofactor">
    <cofactor evidence="1">
        <name>pantetheine 4'-phosphate</name>
        <dbReference type="ChEBI" id="CHEBI:47942"/>
    </cofactor>
</comment>
<dbReference type="InterPro" id="IPR010071">
    <property type="entry name" value="AA_adenyl_dom"/>
</dbReference>
<keyword evidence="4" id="KW-0677">Repeat</keyword>
<dbReference type="SUPFAM" id="SSF56801">
    <property type="entry name" value="Acetyl-CoA synthetase-like"/>
    <property type="match status" value="2"/>
</dbReference>
<feature type="domain" description="Carrier" evidence="5">
    <location>
        <begin position="2029"/>
        <end position="2103"/>
    </location>
</feature>
<evidence type="ECO:0000256" key="1">
    <source>
        <dbReference type="ARBA" id="ARBA00001957"/>
    </source>
</evidence>
<evidence type="ECO:0000256" key="3">
    <source>
        <dbReference type="ARBA" id="ARBA00022553"/>
    </source>
</evidence>
<dbReference type="SUPFAM" id="SSF52777">
    <property type="entry name" value="CoA-dependent acyltransferases"/>
    <property type="match status" value="6"/>
</dbReference>
<sequence>MTPLSYPQQRLWFQHLFEGPSTTYNIATIWRIEGPLQVAALRAAIGDLIARHESLRTVFSGTDGTGQQQVVELAGLETPLQIVELDEAALSAALDRASNYCFDLKREIPFRCHLFKLHDQLHVFIAVMHHIATDGWSHGPMVRDLAEAYDARCAGQAPARAPLEVQYGEYAQWQRKQLGDPSDPDSIIARQTAYWKKALAGLPDQLTLPYDRPRPGKASYRGDTLMCDLGTGLYPRLQEVARKHRVTPFMLFQAAVALLLGKLGAGNDIPLGSSFAGRTDAVLNDMIGFFVNMLVLRTDLSGNPSFSKLLERVRRINLDAYSNHDLPFDYLVDAINPTRTPAYHPLFQVTVAVVDGGEIPLPLGGLKTRSVWPDIRVAKFDLTFNFIQQRPDQGVAQSMLLEVEFATDLFGRDTIALLTQRLARLLQLVADDPDRPIDRIDLLGEDERRQILVDWNATARSMPHATLHQLFSQQAARTPDAVALQDDQRQLSYAQLEQRANQLAHRLQALGAGAGQLIGLCMESSFERIVALLAVLKAGAAYLPLDADYPPVRLSHMLADADAPLVLASAALAPRLPAGECRIAVFEQEAALAAQSPMHAPDCAAHAEQLAYVMYTSGSTGQPKGIAVTHRNVVDLALDQRLTDAAQQRVLMHSPQVFDASTYETWMPLLSGRTIVLAPPGKTDVQVLADTIERHRVTTAFITTALLRILLEQAPACLAQLRTLHTGGEAAAPSVFEQLLERWPQLEVVNVYGPTETTTFATGCWLRAPCRIEASVPIGRPLDNTQAYVLDHALQPVPPGVPGELYLGGNGLARGYLRRAALTAERFIANPHGAPGSRLYRTGDVVRWLPDGKLDYVGRGDQQIKLRGFRIELGEIDAAVSRLPGVAHSYVMVREDEAAQRHLVAYVVAASGHSLDEASLRSALSTQLPDYMLPAAIVLLDALPLTVNGKVDRKALPAPAFAAAASRAPRTPQEEILAGLFAEVLGRPRVGIDDNFFDLGGQSLLAMRLVSSIRSVFGIEMPISELFELPTVAALVPLLESRDAARTTLQPQQRPPAIPLSFAQQRLWFLHKLEGHSATYNVPLPIRLEGTLDAQALRQAVNDVVARHESLRTRFVEHEGQARQLIVPADEALVPFELSTLTEAELPDSLREACMHRFDLAQELPVRCKLFVLGDQLHVLLLLLHHIASDGGSMAPLANDLGAAYTARSRGELPAPAPLPVQYVDYTLWQRQWLGTADDPSSAIATQIAFWKKSLAGLPEQLELPTDRPRPAQASYRGDTLRFGIEPEVQQQLHALAHKARCSLFMLLHAAVASLLYKLGAGSDIPLGTPLAGRNDNALHDLVGCFVNTLVLRTDLAGNPSFMDLLARVRSADLAAYSHQDMPFDQLVDVLKPARSTTHHPLFQVMVVLQNNPEERLLLPGITVSEYPRQFDIAKFDLTFHFAELHKADGDSGELIGCIEFATDLFDRQTVQGFADRLLRLLGQVAADPGRRLDQLELLGEQERQQILHDWNRTAWPVTAETMPRLFERQAAATPAADAVLLGRGELSFDALNRRANRIAHALIEAGIGSEQFVAIGLPRGADMLATMLGVWKAGAAYLPVDLEYPPERIALMLADAQPACVITDTANLGTFAHSTLVWTLDAADGVARLSRQAESNPRDEQRVRPLRATHPAYVIYTSGSTGRPKGVVIEHASLANYFAWTRQAYFNDGGNGAPLTLSPTFDGSVTLLFGPLLAGQPVAMLASGSIFTGNPDYTYDLIKLTPTQLKPLNQALAEQRGAMPARTLVLGGEAANASDLAFWQERYPDVRIVNEFGPTEATVGCITHRVAEDLRGAGSVPIGRPLWNTQAYVLDAALQPVAPGVAGELYLAGACLARGYLRRPAPSAERFVANPHGAPGSRMYRTGDRARWLRDGRLDYLGRNDTQVKIRGHRIEPGEIEAALLRQPGVAQAAVIARADLRGQKQLLGYVVARADANLDVQALRRAVAGELPAFMLPASIMLLQQLPLTPNGKLDHTALPSPSQGLVGQRVPRTPQELIVAALFRQVLGLEQIDIDASFFDLGGDSIRSIELINHMRKAGLRITPRDIFGHPSVAALAAVALPLQAAAARAAVATRFVPTPIMQWFFERGATNRYLQSTVLRTPAGASAPHLLQALQAVLDHHDTLRMRLGDDHALELLPPGVIQAERCWTQVAQPEHWMDAAEAAADALDAANGKLLHAVWQDGGAEQGRLLLVIHHLAVDAVSWRILVPDLQAAYEAATQNSAPALMPVGTSFAQWSAALLAAGASARLHEELPLWLSIQRTPDPVLGQRPLTASLDCFGNEQSLQLTVPASLAAPLLERIAPQWRVTPHELLLAALALALSRWRAAYGYGDGTAVRIDVEGHGREEIGDQVDLARTLGWFTSLYPVQLDAGVSGAAEATRQQLPLSRLVQQLAAQCRRLPNNGIGYGILRYLSDEGRANLAAYAPSQVAFNYLGRYRAGDGDWQTAALERTLQVDKARALSHAISLNVAAIDDSTGTQLQASWSWAADVFAPVDMQALAQAWLDELTQFAQAQAEPSASADIELTAPQPRIYDDHAADRLADDLFPVLLPIQRGNGLAPLFCVPPLTGVGISYGRLREVLPADQPIYAFNAPSLSRSDRPPQTLDALVEEYLREMGELYPDGPYNLLGWSFGGYVAHRMTQLLEERGKTVANLILLDATPIGAEHFYGTGPRTDAEIANYIDHLFAGVSHHVPKSRLFTTCRLNSAFLSAFQRQPVRTSMTVVEAERDAVPLESPLHMANWWGVDGTPHHRYLKVPHGHHELMEHSAIERIGRAIAGSLYAAD</sequence>
<dbReference type="NCBIfam" id="NF003417">
    <property type="entry name" value="PRK04813.1"/>
    <property type="match status" value="2"/>
</dbReference>
<dbReference type="SMART" id="SM00823">
    <property type="entry name" value="PKS_PP"/>
    <property type="match status" value="2"/>
</dbReference>
<dbReference type="PROSITE" id="PS00455">
    <property type="entry name" value="AMP_BINDING"/>
    <property type="match status" value="2"/>
</dbReference>
<dbReference type="Gene3D" id="2.30.38.10">
    <property type="entry name" value="Luciferase, Domain 3"/>
    <property type="match status" value="2"/>
</dbReference>
<dbReference type="Gene3D" id="3.30.559.10">
    <property type="entry name" value="Chloramphenicol acetyltransferase-like domain"/>
    <property type="match status" value="3"/>
</dbReference>
<dbReference type="NCBIfam" id="TIGR01733">
    <property type="entry name" value="AA-adenyl-dom"/>
    <property type="match status" value="2"/>
</dbReference>
<dbReference type="Gene3D" id="3.30.300.30">
    <property type="match status" value="2"/>
</dbReference>
<dbReference type="RefSeq" id="WP_192556876.1">
    <property type="nucleotide sequence ID" value="NZ_JACZZA010000011.1"/>
</dbReference>
<dbReference type="PROSITE" id="PS00012">
    <property type="entry name" value="PHOSPHOPANTETHEINE"/>
    <property type="match status" value="1"/>
</dbReference>
<evidence type="ECO:0000259" key="5">
    <source>
        <dbReference type="PROSITE" id="PS50075"/>
    </source>
</evidence>
<dbReference type="Gene3D" id="1.10.1200.10">
    <property type="entry name" value="ACP-like"/>
    <property type="match status" value="2"/>
</dbReference>
<dbReference type="InterPro" id="IPR025110">
    <property type="entry name" value="AMP-bd_C"/>
</dbReference>
<dbReference type="Pfam" id="PF00668">
    <property type="entry name" value="Condensation"/>
    <property type="match status" value="3"/>
</dbReference>
<proteinExistence type="predicted"/>
<gene>
    <name evidence="6" type="ORF">IGX34_16795</name>
</gene>
<dbReference type="PANTHER" id="PTHR45527">
    <property type="entry name" value="NONRIBOSOMAL PEPTIDE SYNTHETASE"/>
    <property type="match status" value="1"/>
</dbReference>
<dbReference type="CDD" id="cd05930">
    <property type="entry name" value="A_NRPS"/>
    <property type="match status" value="1"/>
</dbReference>
<dbReference type="SMART" id="SM00824">
    <property type="entry name" value="PKS_TE"/>
    <property type="match status" value="1"/>
</dbReference>
<name>A0ABR9GDE0_9GAMM</name>
<dbReference type="InterPro" id="IPR001031">
    <property type="entry name" value="Thioesterase"/>
</dbReference>
<dbReference type="InterPro" id="IPR000873">
    <property type="entry name" value="AMP-dep_synth/lig_dom"/>
</dbReference>
<accession>A0ABR9GDE0</accession>
<dbReference type="InterPro" id="IPR001242">
    <property type="entry name" value="Condensation_dom"/>
</dbReference>
<dbReference type="InterPro" id="IPR036736">
    <property type="entry name" value="ACP-like_sf"/>
</dbReference>
<organism evidence="6 7">
    <name type="scientific">Dyella acidiphila</name>
    <dbReference type="NCBI Taxonomy" id="2775866"/>
    <lineage>
        <taxon>Bacteria</taxon>
        <taxon>Pseudomonadati</taxon>
        <taxon>Pseudomonadota</taxon>
        <taxon>Gammaproteobacteria</taxon>
        <taxon>Lysobacterales</taxon>
        <taxon>Rhodanobacteraceae</taxon>
        <taxon>Dyella</taxon>
    </lineage>
</organism>
<dbReference type="NCBIfam" id="TIGR01720">
    <property type="entry name" value="NRPS-para261"/>
    <property type="match status" value="1"/>
</dbReference>
<dbReference type="InterPro" id="IPR010060">
    <property type="entry name" value="NRPS_synth"/>
</dbReference>
<reference evidence="6 7" key="1">
    <citation type="submission" date="2020-09" db="EMBL/GenBank/DDBJ databases">
        <title>Dyella sp. 7MK23 isolated from forest soil.</title>
        <authorList>
            <person name="Fu J."/>
        </authorList>
    </citation>
    <scope>NUCLEOTIDE SEQUENCE [LARGE SCALE GENOMIC DNA]</scope>
    <source>
        <strain evidence="6 7">7MK23</strain>
    </source>
</reference>
<dbReference type="InterPro" id="IPR009081">
    <property type="entry name" value="PP-bd_ACP"/>
</dbReference>
<dbReference type="Gene3D" id="3.40.50.1820">
    <property type="entry name" value="alpha/beta hydrolase"/>
    <property type="match status" value="1"/>
</dbReference>
<dbReference type="SUPFAM" id="SSF47336">
    <property type="entry name" value="ACP-like"/>
    <property type="match status" value="2"/>
</dbReference>
<dbReference type="SUPFAM" id="SSF53474">
    <property type="entry name" value="alpha/beta-Hydrolases"/>
    <property type="match status" value="1"/>
</dbReference>
<dbReference type="CDD" id="cd12117">
    <property type="entry name" value="A_NRPS_Srf_like"/>
    <property type="match status" value="1"/>
</dbReference>
<dbReference type="InterPro" id="IPR006162">
    <property type="entry name" value="Ppantetheine_attach_site"/>
</dbReference>
<dbReference type="InterPro" id="IPR029058">
    <property type="entry name" value="AB_hydrolase_fold"/>
</dbReference>
<feature type="domain" description="Carrier" evidence="5">
    <location>
        <begin position="968"/>
        <end position="1043"/>
    </location>
</feature>
<dbReference type="Pfam" id="PF00975">
    <property type="entry name" value="Thioesterase"/>
    <property type="match status" value="1"/>
</dbReference>
<comment type="caution">
    <text evidence="6">The sequence shown here is derived from an EMBL/GenBank/DDBJ whole genome shotgun (WGS) entry which is preliminary data.</text>
</comment>
<protein>
    <submittedName>
        <fullName evidence="6">Amino acid adenylation domain-containing protein</fullName>
    </submittedName>
</protein>
<dbReference type="Gene3D" id="3.40.50.980">
    <property type="match status" value="4"/>
</dbReference>
<evidence type="ECO:0000313" key="6">
    <source>
        <dbReference type="EMBL" id="MBE1162044.1"/>
    </source>
</evidence>